<sequence length="218" mass="24151">MCRVSSSFFSRLVLNADVLTIRLIVLASLLHVLHEHEYHVLRYNSRGVGTSSGRSSFTGIEEGKDLEAIVQWAVKEVGGDDGVDIVTIIGYSHGALVATLHPNLDLPTKTAFVLLSYPLGPRSFLTLFKGSHYDQKLDELITDTKSKVFVAFGGRDEFTSFDRYKTWVEQLKSKADTAATQGNSEALRVLSVPEASHFWLDESNDRLCAELSSWLASL</sequence>
<dbReference type="PANTHER" id="PTHR42103">
    <property type="entry name" value="ALPHA/BETA-HYDROLASES SUPERFAMILY PROTEIN"/>
    <property type="match status" value="1"/>
</dbReference>
<dbReference type="SUPFAM" id="SSF53474">
    <property type="entry name" value="alpha/beta-Hydrolases"/>
    <property type="match status" value="1"/>
</dbReference>
<name>A0A9W8JLG3_9AGAR</name>
<dbReference type="AlphaFoldDB" id="A0A9W8JLG3"/>
<protein>
    <recommendedName>
        <fullName evidence="3">Alpha/beta-hydrolase</fullName>
    </recommendedName>
</protein>
<comment type="caution">
    <text evidence="1">The sequence shown here is derived from an EMBL/GenBank/DDBJ whole genome shotgun (WGS) entry which is preliminary data.</text>
</comment>
<accession>A0A9W8JLG3</accession>
<evidence type="ECO:0008006" key="3">
    <source>
        <dbReference type="Google" id="ProtNLM"/>
    </source>
</evidence>
<dbReference type="EMBL" id="JANBPK010000038">
    <property type="protein sequence ID" value="KAJ2936582.1"/>
    <property type="molecule type" value="Genomic_DNA"/>
</dbReference>
<evidence type="ECO:0000313" key="2">
    <source>
        <dbReference type="Proteomes" id="UP001140091"/>
    </source>
</evidence>
<proteinExistence type="predicted"/>
<evidence type="ECO:0000313" key="1">
    <source>
        <dbReference type="EMBL" id="KAJ2936582.1"/>
    </source>
</evidence>
<dbReference type="OrthoDB" id="10260961at2759"/>
<feature type="non-terminal residue" evidence="1">
    <location>
        <position position="218"/>
    </location>
</feature>
<dbReference type="Proteomes" id="UP001140091">
    <property type="component" value="Unassembled WGS sequence"/>
</dbReference>
<gene>
    <name evidence="1" type="ORF">H1R20_g511</name>
</gene>
<dbReference type="PANTHER" id="PTHR42103:SF2">
    <property type="entry name" value="AB HYDROLASE-1 DOMAIN-CONTAINING PROTEIN"/>
    <property type="match status" value="1"/>
</dbReference>
<organism evidence="1 2">
    <name type="scientific">Candolleomyces eurysporus</name>
    <dbReference type="NCBI Taxonomy" id="2828524"/>
    <lineage>
        <taxon>Eukaryota</taxon>
        <taxon>Fungi</taxon>
        <taxon>Dikarya</taxon>
        <taxon>Basidiomycota</taxon>
        <taxon>Agaricomycotina</taxon>
        <taxon>Agaricomycetes</taxon>
        <taxon>Agaricomycetidae</taxon>
        <taxon>Agaricales</taxon>
        <taxon>Agaricineae</taxon>
        <taxon>Psathyrellaceae</taxon>
        <taxon>Candolleomyces</taxon>
    </lineage>
</organism>
<dbReference type="InterPro" id="IPR029058">
    <property type="entry name" value="AB_hydrolase_fold"/>
</dbReference>
<keyword evidence="2" id="KW-1185">Reference proteome</keyword>
<dbReference type="Gene3D" id="3.40.50.1820">
    <property type="entry name" value="alpha/beta hydrolase"/>
    <property type="match status" value="1"/>
</dbReference>
<reference evidence="1" key="1">
    <citation type="submission" date="2022-06" db="EMBL/GenBank/DDBJ databases">
        <title>Genome Sequence of Candolleomyces eurysporus.</title>
        <authorList>
            <person name="Buettner E."/>
        </authorList>
    </citation>
    <scope>NUCLEOTIDE SEQUENCE</scope>
    <source>
        <strain evidence="1">VTCC 930004</strain>
    </source>
</reference>